<evidence type="ECO:0000313" key="12">
    <source>
        <dbReference type="Proteomes" id="UP000693946"/>
    </source>
</evidence>
<comment type="caution">
    <text evidence="11">The sequence shown here is derived from an EMBL/GenBank/DDBJ whole genome shotgun (WGS) entry which is preliminary data.</text>
</comment>
<sequence length="557" mass="61395">MSSSYTLHSFEEQTLIPESTSDTSSPYSLSNPWYTHPLVKQEATLPSRSASGSQRRHLSSSSSSSHSSLHSFSLIDNLRGTTTSHSLSSSYTHHSPQEQTTFPESSSDTSSSYSSRTPWYTTTPVRQEVARPPRSVPEAVESVGYCSTRCLLLQLFLKYLSQDSLCGSSSICSLDNDSPINSPSSSKVGESGNGEEGASMFSVDPDARWSETSLGSLKNHRADLNNGYCSVSKMSLWGEPSVRNSNNSSGGDNGCFWLSSSFQDHLPPSCPKRHTSDGSARSTAGLEEEYSHPQHLLTQWDNVENKALQKDEVNGKEKGADAEEGAVGLDVLAAGRPWQLQDETLHGHSVIENSSVPMGQPSGVENQEKVHSKRDQENLYKIKEKLLLEDSSDEEGDLCRICHTGEKSAANSLIQPCRCTGSVQYVHKECIKRWIMSKITSRANLKAITTCELCKEKLCLDVDSFDIPELHRTHVQSESDDDEGDELISRGLHLLVLLRLFEERYSNSLGTVDAISLESIHHNLLDLLITLTEGSDGEDNSMSNEFSDLDDDLEEDW</sequence>
<evidence type="ECO:0000256" key="7">
    <source>
        <dbReference type="ARBA" id="ARBA00022786"/>
    </source>
</evidence>
<feature type="region of interest" description="Disordered" evidence="9">
    <location>
        <begin position="45"/>
        <end position="68"/>
    </location>
</feature>
<feature type="compositionally biased region" description="Low complexity" evidence="9">
    <location>
        <begin position="19"/>
        <end position="28"/>
    </location>
</feature>
<dbReference type="GO" id="GO:0061630">
    <property type="term" value="F:ubiquitin protein ligase activity"/>
    <property type="evidence" value="ECO:0007669"/>
    <property type="project" value="UniProtKB-EC"/>
</dbReference>
<dbReference type="EMBL" id="JAGKHQ010000007">
    <property type="protein sequence ID" value="KAG7512597.1"/>
    <property type="molecule type" value="Genomic_DNA"/>
</dbReference>
<feature type="region of interest" description="Disordered" evidence="9">
    <location>
        <begin position="179"/>
        <end position="205"/>
    </location>
</feature>
<dbReference type="Pfam" id="PF12906">
    <property type="entry name" value="RINGv"/>
    <property type="match status" value="1"/>
</dbReference>
<reference evidence="11 12" key="1">
    <citation type="journal article" date="2021" name="Sci. Rep.">
        <title>Chromosome anchoring in Senegalese sole (Solea senegalensis) reveals sex-associated markers and genome rearrangements in flatfish.</title>
        <authorList>
            <person name="Guerrero-Cozar I."/>
            <person name="Gomez-Garrido J."/>
            <person name="Berbel C."/>
            <person name="Martinez-Blanch J.F."/>
            <person name="Alioto T."/>
            <person name="Claros M.G."/>
            <person name="Gagnaire P.A."/>
            <person name="Manchado M."/>
        </authorList>
    </citation>
    <scope>NUCLEOTIDE SEQUENCE [LARGE SCALE GENOMIC DNA]</scope>
    <source>
        <strain evidence="11">Sse05_10M</strain>
    </source>
</reference>
<dbReference type="Proteomes" id="UP000693946">
    <property type="component" value="Linkage Group LG15"/>
</dbReference>
<evidence type="ECO:0000256" key="1">
    <source>
        <dbReference type="ARBA" id="ARBA00000900"/>
    </source>
</evidence>
<feature type="domain" description="RING-CH-type" evidence="10">
    <location>
        <begin position="391"/>
        <end position="461"/>
    </location>
</feature>
<feature type="region of interest" description="Disordered" evidence="9">
    <location>
        <begin position="353"/>
        <end position="373"/>
    </location>
</feature>
<evidence type="ECO:0000259" key="10">
    <source>
        <dbReference type="PROSITE" id="PS51292"/>
    </source>
</evidence>
<dbReference type="PANTHER" id="PTHR14471">
    <property type="entry name" value="MARCH7/10 E3 UBIQUITIN PROTEIN LIGASE FAMILY MEMBER"/>
    <property type="match status" value="1"/>
</dbReference>
<evidence type="ECO:0000256" key="9">
    <source>
        <dbReference type="SAM" id="MobiDB-lite"/>
    </source>
</evidence>
<evidence type="ECO:0000256" key="4">
    <source>
        <dbReference type="ARBA" id="ARBA00022679"/>
    </source>
</evidence>
<evidence type="ECO:0000256" key="6">
    <source>
        <dbReference type="ARBA" id="ARBA00022771"/>
    </source>
</evidence>
<gene>
    <name evidence="11" type="ORF">JOB18_034007</name>
</gene>
<keyword evidence="12" id="KW-1185">Reference proteome</keyword>
<dbReference type="InterPro" id="IPR052297">
    <property type="entry name" value="RING-CH-type_E3_ubiq-ligase"/>
</dbReference>
<feature type="region of interest" description="Disordered" evidence="9">
    <location>
        <begin position="268"/>
        <end position="290"/>
    </location>
</feature>
<keyword evidence="5" id="KW-0479">Metal-binding</keyword>
<organism evidence="11 12">
    <name type="scientific">Solea senegalensis</name>
    <name type="common">Senegalese sole</name>
    <dbReference type="NCBI Taxonomy" id="28829"/>
    <lineage>
        <taxon>Eukaryota</taxon>
        <taxon>Metazoa</taxon>
        <taxon>Chordata</taxon>
        <taxon>Craniata</taxon>
        <taxon>Vertebrata</taxon>
        <taxon>Euteleostomi</taxon>
        <taxon>Actinopterygii</taxon>
        <taxon>Neopterygii</taxon>
        <taxon>Teleostei</taxon>
        <taxon>Neoteleostei</taxon>
        <taxon>Acanthomorphata</taxon>
        <taxon>Carangaria</taxon>
        <taxon>Pleuronectiformes</taxon>
        <taxon>Pleuronectoidei</taxon>
        <taxon>Soleidae</taxon>
        <taxon>Solea</taxon>
    </lineage>
</organism>
<dbReference type="SMART" id="SM00744">
    <property type="entry name" value="RINGv"/>
    <property type="match status" value="1"/>
</dbReference>
<comment type="catalytic activity">
    <reaction evidence="1">
        <text>S-ubiquitinyl-[E2 ubiquitin-conjugating enzyme]-L-cysteine + [acceptor protein]-L-lysine = [E2 ubiquitin-conjugating enzyme]-L-cysteine + N(6)-ubiquitinyl-[acceptor protein]-L-lysine.</text>
        <dbReference type="EC" id="2.3.2.27"/>
    </reaction>
</comment>
<dbReference type="EC" id="2.3.2.27" evidence="3"/>
<feature type="region of interest" description="Disordered" evidence="9">
    <location>
        <begin position="536"/>
        <end position="557"/>
    </location>
</feature>
<feature type="compositionally biased region" description="Acidic residues" evidence="9">
    <location>
        <begin position="547"/>
        <end position="557"/>
    </location>
</feature>
<evidence type="ECO:0000256" key="2">
    <source>
        <dbReference type="ARBA" id="ARBA00004906"/>
    </source>
</evidence>
<evidence type="ECO:0000256" key="8">
    <source>
        <dbReference type="ARBA" id="ARBA00022833"/>
    </source>
</evidence>
<proteinExistence type="predicted"/>
<accession>A0AAV6S7U3</accession>
<keyword evidence="7" id="KW-0833">Ubl conjugation pathway</keyword>
<dbReference type="PANTHER" id="PTHR14471:SF1">
    <property type="entry name" value="E3 UBIQUITIN-PROTEIN LIGASE MARCHF7"/>
    <property type="match status" value="1"/>
</dbReference>
<dbReference type="AlphaFoldDB" id="A0AAV6S7U3"/>
<name>A0AAV6S7U3_SOLSE</name>
<evidence type="ECO:0000256" key="3">
    <source>
        <dbReference type="ARBA" id="ARBA00012483"/>
    </source>
</evidence>
<feature type="compositionally biased region" description="Low complexity" evidence="9">
    <location>
        <begin position="59"/>
        <end position="68"/>
    </location>
</feature>
<keyword evidence="6" id="KW-0863">Zinc-finger</keyword>
<feature type="region of interest" description="Disordered" evidence="9">
    <location>
        <begin position="85"/>
        <end position="119"/>
    </location>
</feature>
<feature type="region of interest" description="Disordered" evidence="9">
    <location>
        <begin position="1"/>
        <end position="28"/>
    </location>
</feature>
<comment type="pathway">
    <text evidence="2">Protein modification; protein ubiquitination.</text>
</comment>
<dbReference type="GO" id="GO:0008270">
    <property type="term" value="F:zinc ion binding"/>
    <property type="evidence" value="ECO:0007669"/>
    <property type="project" value="UniProtKB-KW"/>
</dbReference>
<protein>
    <recommendedName>
        <fullName evidence="3">RING-type E3 ubiquitin transferase</fullName>
        <ecNumber evidence="3">2.3.2.27</ecNumber>
    </recommendedName>
</protein>
<keyword evidence="8" id="KW-0862">Zinc</keyword>
<dbReference type="PROSITE" id="PS51292">
    <property type="entry name" value="ZF_RING_CH"/>
    <property type="match status" value="1"/>
</dbReference>
<keyword evidence="4" id="KW-0808">Transferase</keyword>
<evidence type="ECO:0000313" key="11">
    <source>
        <dbReference type="EMBL" id="KAG7512597.1"/>
    </source>
</evidence>
<evidence type="ECO:0000256" key="5">
    <source>
        <dbReference type="ARBA" id="ARBA00022723"/>
    </source>
</evidence>
<dbReference type="InterPro" id="IPR011016">
    <property type="entry name" value="Znf_RING-CH"/>
</dbReference>